<organism evidence="1 2">
    <name type="scientific">Fusarium decemcellulare</name>
    <dbReference type="NCBI Taxonomy" id="57161"/>
    <lineage>
        <taxon>Eukaryota</taxon>
        <taxon>Fungi</taxon>
        <taxon>Dikarya</taxon>
        <taxon>Ascomycota</taxon>
        <taxon>Pezizomycotina</taxon>
        <taxon>Sordariomycetes</taxon>
        <taxon>Hypocreomycetidae</taxon>
        <taxon>Hypocreales</taxon>
        <taxon>Nectriaceae</taxon>
        <taxon>Fusarium</taxon>
        <taxon>Fusarium decemcellulare species complex</taxon>
    </lineage>
</organism>
<evidence type="ECO:0000313" key="2">
    <source>
        <dbReference type="Proteomes" id="UP001148629"/>
    </source>
</evidence>
<gene>
    <name evidence="1" type="ORF">NM208_g7704</name>
</gene>
<comment type="caution">
    <text evidence="1">The sequence shown here is derived from an EMBL/GenBank/DDBJ whole genome shotgun (WGS) entry which is preliminary data.</text>
</comment>
<dbReference type="EMBL" id="JANRMS010000814">
    <property type="protein sequence ID" value="KAJ3534064.1"/>
    <property type="molecule type" value="Genomic_DNA"/>
</dbReference>
<accession>A0ACC1S862</accession>
<proteinExistence type="predicted"/>
<sequence length="374" mass="41624">MPERKDNEARISTEAYQMMIYQTPPVCIADTASLPLLTPGEVALDIRGLLSRGSVRDHITRPAFAASKSRQLYPSGDFGAIENDLVSSYRYLIQSHLAAFPAYGAAAGHLGQSLYAQVVFVQDVPERQLWEKMSKHESAWDLRAYLRDHPVLPQPRWVYVAMQDIDIGRFLGGLVKRPEKRGALFVAFYGRRNPIDCTTCTELFMTTIDDCKDHIRSPFWACVSLKGFAGGRCVNCLWRNDQGSHCCEFRGRQERLADNSLLEASPFLLAGSKASTWVSDPALIPRTPDPLTPATCPVDSTPRPLTGSCSDRSMTSVRPQPQSKPRSPLAWSTVTTPCDDLTSSPRRKRSCRDDPTATPASGRLPKRHRTDISQ</sequence>
<reference evidence="1" key="1">
    <citation type="submission" date="2022-08" db="EMBL/GenBank/DDBJ databases">
        <title>Genome Sequence of Fusarium decemcellulare.</title>
        <authorList>
            <person name="Buettner E."/>
        </authorList>
    </citation>
    <scope>NUCLEOTIDE SEQUENCE</scope>
    <source>
        <strain evidence="1">Babe19</strain>
    </source>
</reference>
<evidence type="ECO:0000313" key="1">
    <source>
        <dbReference type="EMBL" id="KAJ3534064.1"/>
    </source>
</evidence>
<protein>
    <submittedName>
        <fullName evidence="1">Uncharacterized protein</fullName>
    </submittedName>
</protein>
<name>A0ACC1S862_9HYPO</name>
<keyword evidence="2" id="KW-1185">Reference proteome</keyword>
<dbReference type="Proteomes" id="UP001148629">
    <property type="component" value="Unassembled WGS sequence"/>
</dbReference>